<dbReference type="FunFam" id="3.20.20.80:FF:000050">
    <property type="entry name" value="Beta-mannosidase B"/>
    <property type="match status" value="1"/>
</dbReference>
<proteinExistence type="inferred from homology"/>
<dbReference type="PANTHER" id="PTHR43730">
    <property type="entry name" value="BETA-MANNOSIDASE"/>
    <property type="match status" value="1"/>
</dbReference>
<sequence>MTRPRRSSGASDDSVGTVREQELGSMYDYLAKIILLGPSGTGKSCLLHRFVKNEWRVLSSQTIGVEFASKIIKVGSGSRRKRIKLQLWDTAGTERFRSVSRSYYRGAAGAILVYDLTSHVSFNALQPFLNDARALASPQLSLLLVGNKLDLATEMPDAGAPSSTVPSSYASTSTMQAGDYPSYSTSTITSSGSASMAAQASTLRATVAPEGREVSTAVANRWASQVGVPVVMEASALSGDQVDEVFERLARMIVTKIEIGDIDPDDPLSGIQYGDGYGYSAASIRGDGASVKNSLNGVTVDDGSATFYELFDIDIMTQRIDPQRCLTRRIRLDSHWTFKQGQDASPCRHPDVAPDWLPVAQFPTNIHLDLLHHGLISDPFTSKNESLVQWVGETSWIYRKTFDLPGDKDRPGLGPMGDATADAAVCADLLFHGLDTVASVSLNGIEILQADNMFVPHRICVRQHLLWDKKNELVIKFESALLVGRARVLRQPQHKWGCWNGENSRLAVRKAQYHWGWDWGPMLMTCGLWRPVELHVGHVYITDLSAQININLTPISASVDIATETKGVSSVLSQTSVHVTLALDDYHQTKVVSHGDSAHFELPHPRLWYPAKYGPQPLYTVTVLVMDDKGHIYDRQEKRIGLRKIELNQESLQGQQGTSFFFRVNGIPVFCGGSNWIPADSFLPRLNSNKYHAWMKLLRDGNQVMVRVWGGGVYENDTFYDACDELGILVWQDFMFACGNYPTSPEMLKSVESEARANVIRLRHHPSIVVWAGNNEDYQYQESEGLTYDPGNKDPQSWLKTDFPARYIYEHLLPRVCAELIPQTAYHFGSPWGGKSSGDSTVGDIHQWNVWHGTQERYQNFDKLAGRFVSEFGMEAFPSTKTIDSFLPRGKDDPDRYAQSSTLDFHNKATGHERRLALYLVENLRYALDPLEAYVYATQLMQAECLSYAYRLFKRQWQGPGKEYRAGAPVRQLNDRWPVTSWSICDYHLRPKPAYYAIKREMAALSVGAFRKEGEQNRKVQVWACNLALERAEVDLEVKGIHVETGAELFKPVRIGSMVLRENRSTELLALDIEVQESEDANSTIVAVYLQQDGKRVARHINWPEPLKYLHLQQPKDLCVTLSADYKSVVVSADVPVKGVALECEDEGVVFEDNCIDVVPDEKVVLGLHGATASTIITARYLGMK</sequence>
<evidence type="ECO:0000256" key="13">
    <source>
        <dbReference type="ARBA" id="ARBA00041069"/>
    </source>
</evidence>
<evidence type="ECO:0000256" key="14">
    <source>
        <dbReference type="ARBA" id="ARBA00041614"/>
    </source>
</evidence>
<feature type="domain" description="Mannosidase Ig/CBM-like" evidence="17">
    <location>
        <begin position="1019"/>
        <end position="1109"/>
    </location>
</feature>
<dbReference type="STRING" id="1035309.A0A2C5XKD3"/>
<evidence type="ECO:0000256" key="9">
    <source>
        <dbReference type="ARBA" id="ARBA00023277"/>
    </source>
</evidence>
<dbReference type="Proteomes" id="UP000222788">
    <property type="component" value="Unassembled WGS sequence"/>
</dbReference>
<dbReference type="InterPro" id="IPR027417">
    <property type="entry name" value="P-loop_NTPase"/>
</dbReference>
<dbReference type="SMART" id="SM00175">
    <property type="entry name" value="RAB"/>
    <property type="match status" value="1"/>
</dbReference>
<name>A0A2C5XKD3_9PEZI</name>
<gene>
    <name evidence="19" type="primary">man9</name>
    <name evidence="19" type="ORF">CFIMG_001174RA</name>
</gene>
<dbReference type="SUPFAM" id="SSF52540">
    <property type="entry name" value="P-loop containing nucleoside triphosphate hydrolases"/>
    <property type="match status" value="1"/>
</dbReference>
<feature type="domain" description="Beta-mannosidase-like galactose-binding" evidence="18">
    <location>
        <begin position="336"/>
        <end position="530"/>
    </location>
</feature>
<keyword evidence="20" id="KW-1185">Reference proteome</keyword>
<dbReference type="CDD" id="cd00154">
    <property type="entry name" value="Rab"/>
    <property type="match status" value="1"/>
</dbReference>
<dbReference type="EMBL" id="APWK03000006">
    <property type="protein sequence ID" value="PHH55861.1"/>
    <property type="molecule type" value="Genomic_DNA"/>
</dbReference>
<dbReference type="OrthoDB" id="2866996at2759"/>
<dbReference type="InterPro" id="IPR041447">
    <property type="entry name" value="Mannosidase_ig"/>
</dbReference>
<evidence type="ECO:0000256" key="2">
    <source>
        <dbReference type="ARBA" id="ARBA00004613"/>
    </source>
</evidence>
<comment type="similarity">
    <text evidence="12">Belongs to the glycosyl hydrolase 2 family. Beta-mannosidase B subfamily.</text>
</comment>
<dbReference type="InterPro" id="IPR006102">
    <property type="entry name" value="Ig-like_GH2"/>
</dbReference>
<dbReference type="GO" id="GO:0006516">
    <property type="term" value="P:glycoprotein catabolic process"/>
    <property type="evidence" value="ECO:0007669"/>
    <property type="project" value="TreeGrafter"/>
</dbReference>
<dbReference type="NCBIfam" id="TIGR00231">
    <property type="entry name" value="small_GTP"/>
    <property type="match status" value="1"/>
</dbReference>
<dbReference type="GO" id="GO:0005525">
    <property type="term" value="F:GTP binding"/>
    <property type="evidence" value="ECO:0007669"/>
    <property type="project" value="InterPro"/>
</dbReference>
<evidence type="ECO:0000259" key="17">
    <source>
        <dbReference type="Pfam" id="PF17786"/>
    </source>
</evidence>
<dbReference type="Gene3D" id="3.40.50.300">
    <property type="entry name" value="P-loop containing nucleotide triphosphate hydrolases"/>
    <property type="match status" value="1"/>
</dbReference>
<dbReference type="InterPro" id="IPR017853">
    <property type="entry name" value="GH"/>
</dbReference>
<organism evidence="19 20">
    <name type="scientific">Ceratocystis fimbriata CBS 114723</name>
    <dbReference type="NCBI Taxonomy" id="1035309"/>
    <lineage>
        <taxon>Eukaryota</taxon>
        <taxon>Fungi</taxon>
        <taxon>Dikarya</taxon>
        <taxon>Ascomycota</taxon>
        <taxon>Pezizomycotina</taxon>
        <taxon>Sordariomycetes</taxon>
        <taxon>Hypocreomycetidae</taxon>
        <taxon>Microascales</taxon>
        <taxon>Ceratocystidaceae</taxon>
        <taxon>Ceratocystis</taxon>
    </lineage>
</organism>
<feature type="domain" description="Glycoside hydrolase family 2 immunoglobulin-like beta-sandwich" evidence="15">
    <location>
        <begin position="539"/>
        <end position="643"/>
    </location>
</feature>
<dbReference type="InterPro" id="IPR041625">
    <property type="entry name" value="Beta-mannosidase_Ig"/>
</dbReference>
<dbReference type="SMART" id="SM00173">
    <property type="entry name" value="RAS"/>
    <property type="match status" value="1"/>
</dbReference>
<dbReference type="GO" id="GO:0003924">
    <property type="term" value="F:GTPase activity"/>
    <property type="evidence" value="ECO:0007669"/>
    <property type="project" value="InterPro"/>
</dbReference>
<dbReference type="InterPro" id="IPR013783">
    <property type="entry name" value="Ig-like_fold"/>
</dbReference>
<dbReference type="Pfam" id="PF17786">
    <property type="entry name" value="Mannosidase_ig"/>
    <property type="match status" value="1"/>
</dbReference>
<evidence type="ECO:0000256" key="11">
    <source>
        <dbReference type="ARBA" id="ARBA00023326"/>
    </source>
</evidence>
<dbReference type="Gene3D" id="2.60.120.260">
    <property type="entry name" value="Galactose-binding domain-like"/>
    <property type="match status" value="1"/>
</dbReference>
<dbReference type="SUPFAM" id="SSF51445">
    <property type="entry name" value="(Trans)glycosidases"/>
    <property type="match status" value="1"/>
</dbReference>
<dbReference type="InterPro" id="IPR036156">
    <property type="entry name" value="Beta-gal/glucu_dom_sf"/>
</dbReference>
<dbReference type="PANTHER" id="PTHR43730:SF1">
    <property type="entry name" value="BETA-MANNOSIDASE"/>
    <property type="match status" value="1"/>
</dbReference>
<comment type="subcellular location">
    <subcellularLocation>
        <location evidence="2">Secreted</location>
    </subcellularLocation>
</comment>
<dbReference type="SUPFAM" id="SSF49303">
    <property type="entry name" value="beta-Galactosidase/glucuronidase domain"/>
    <property type="match status" value="2"/>
</dbReference>
<comment type="pathway">
    <text evidence="3">Glycan metabolism; N-glycan degradation.</text>
</comment>
<evidence type="ECO:0000313" key="20">
    <source>
        <dbReference type="Proteomes" id="UP000222788"/>
    </source>
</evidence>
<protein>
    <recommendedName>
        <fullName evidence="13">Beta-mannosidase B</fullName>
        <ecNumber evidence="5">3.2.1.25</ecNumber>
    </recommendedName>
    <alternativeName>
        <fullName evidence="14">Mannanase B</fullName>
    </alternativeName>
</protein>
<dbReference type="Pfam" id="PF00703">
    <property type="entry name" value="Glyco_hydro_2"/>
    <property type="match status" value="1"/>
</dbReference>
<dbReference type="Pfam" id="PF00071">
    <property type="entry name" value="Ras"/>
    <property type="match status" value="1"/>
</dbReference>
<dbReference type="PRINTS" id="PR00449">
    <property type="entry name" value="RASTRNSFRMNG"/>
</dbReference>
<dbReference type="InterPro" id="IPR005225">
    <property type="entry name" value="Small_GTP-bd"/>
</dbReference>
<dbReference type="PROSITE" id="PS51421">
    <property type="entry name" value="RAS"/>
    <property type="match status" value="1"/>
</dbReference>
<dbReference type="EC" id="3.2.1.25" evidence="5"/>
<evidence type="ECO:0000256" key="3">
    <source>
        <dbReference type="ARBA" id="ARBA00004740"/>
    </source>
</evidence>
<evidence type="ECO:0000256" key="1">
    <source>
        <dbReference type="ARBA" id="ARBA00000829"/>
    </source>
</evidence>
<dbReference type="InterPro" id="IPR008979">
    <property type="entry name" value="Galactose-bd-like_sf"/>
</dbReference>
<dbReference type="SUPFAM" id="SSF49785">
    <property type="entry name" value="Galactose-binding domain-like"/>
    <property type="match status" value="1"/>
</dbReference>
<comment type="caution">
    <text evidence="19">The sequence shown here is derived from an EMBL/GenBank/DDBJ whole genome shotgun (WGS) entry which is preliminary data.</text>
</comment>
<dbReference type="SMART" id="SM00174">
    <property type="entry name" value="RHO"/>
    <property type="match status" value="1"/>
</dbReference>
<evidence type="ECO:0000256" key="12">
    <source>
        <dbReference type="ARBA" id="ARBA00038429"/>
    </source>
</evidence>
<dbReference type="Pfam" id="PF22666">
    <property type="entry name" value="Glyco_hydro_2_N2"/>
    <property type="match status" value="1"/>
</dbReference>
<evidence type="ECO:0000256" key="5">
    <source>
        <dbReference type="ARBA" id="ARBA00012754"/>
    </source>
</evidence>
<dbReference type="Gene3D" id="3.20.20.80">
    <property type="entry name" value="Glycosidases"/>
    <property type="match status" value="1"/>
</dbReference>
<dbReference type="InterPro" id="IPR054593">
    <property type="entry name" value="Beta-mannosidase-like_N2"/>
</dbReference>
<dbReference type="InterPro" id="IPR001806">
    <property type="entry name" value="Small_GTPase"/>
</dbReference>
<evidence type="ECO:0000256" key="10">
    <source>
        <dbReference type="ARBA" id="ARBA00023295"/>
    </source>
</evidence>
<accession>A0A2C5XKD3</accession>
<reference evidence="19 20" key="2">
    <citation type="journal article" date="2013" name="IMA Fungus">
        <title>IMA Genome-F 1: Ceratocystis fimbriata: Draft nuclear genome sequence for the plant pathogen, Ceratocystis fimbriata.</title>
        <authorList>
            <person name="Wilken P.M."/>
            <person name="Steenkamp E.T."/>
            <person name="Wingfield M.J."/>
            <person name="de Beer Z.W."/>
            <person name="Wingfield B.D."/>
        </authorList>
    </citation>
    <scope>NUCLEOTIDE SEQUENCE [LARGE SCALE GENOMIC DNA]</scope>
    <source>
        <strain evidence="19 20">CBS 114723</strain>
    </source>
</reference>
<dbReference type="GO" id="GO:0004567">
    <property type="term" value="F:beta-mannosidase activity"/>
    <property type="evidence" value="ECO:0007669"/>
    <property type="project" value="UniProtKB-EC"/>
</dbReference>
<evidence type="ECO:0000259" key="18">
    <source>
        <dbReference type="Pfam" id="PF22666"/>
    </source>
</evidence>
<keyword evidence="8" id="KW-0325">Glycoprotein</keyword>
<reference evidence="19 20" key="1">
    <citation type="journal article" date="2013" name="Fungal Biol.">
        <title>Analysis of microsatellite markers in the genome of the plant pathogen Ceratocystis fimbriata.</title>
        <authorList>
            <person name="Simpson M.C."/>
            <person name="Wilken P.M."/>
            <person name="Coetzee M.P."/>
            <person name="Wingfield M.J."/>
            <person name="Wingfield B.D."/>
        </authorList>
    </citation>
    <scope>NUCLEOTIDE SEQUENCE [LARGE SCALE GENOMIC DNA]</scope>
    <source>
        <strain evidence="19 20">CBS 114723</strain>
    </source>
</reference>
<dbReference type="InterPro" id="IPR050887">
    <property type="entry name" value="Beta-mannosidase_GH2"/>
</dbReference>
<evidence type="ECO:0000259" key="16">
    <source>
        <dbReference type="Pfam" id="PF17753"/>
    </source>
</evidence>
<keyword evidence="6" id="KW-0964">Secreted</keyword>
<evidence type="ECO:0000256" key="6">
    <source>
        <dbReference type="ARBA" id="ARBA00022525"/>
    </source>
</evidence>
<evidence type="ECO:0000256" key="7">
    <source>
        <dbReference type="ARBA" id="ARBA00022801"/>
    </source>
</evidence>
<evidence type="ECO:0000259" key="15">
    <source>
        <dbReference type="Pfam" id="PF00703"/>
    </source>
</evidence>
<evidence type="ECO:0000256" key="4">
    <source>
        <dbReference type="ARBA" id="ARBA00011738"/>
    </source>
</evidence>
<dbReference type="GO" id="GO:0005576">
    <property type="term" value="C:extracellular region"/>
    <property type="evidence" value="ECO:0007669"/>
    <property type="project" value="UniProtKB-SubCell"/>
</dbReference>
<evidence type="ECO:0000256" key="8">
    <source>
        <dbReference type="ARBA" id="ARBA00023180"/>
    </source>
</evidence>
<dbReference type="AlphaFoldDB" id="A0A2C5XKD3"/>
<evidence type="ECO:0000313" key="19">
    <source>
        <dbReference type="EMBL" id="PHH55861.1"/>
    </source>
</evidence>
<dbReference type="PROSITE" id="PS51419">
    <property type="entry name" value="RAB"/>
    <property type="match status" value="1"/>
</dbReference>
<dbReference type="FunFam" id="2.60.120.260:FF:000118">
    <property type="entry name" value="Beta-mannosidase B"/>
    <property type="match status" value="1"/>
</dbReference>
<feature type="domain" description="Beta-mannosidase Ig-fold" evidence="16">
    <location>
        <begin position="1125"/>
        <end position="1170"/>
    </location>
</feature>
<keyword evidence="7" id="KW-0378">Hydrolase</keyword>
<keyword evidence="9" id="KW-0119">Carbohydrate metabolism</keyword>
<comment type="subunit">
    <text evidence="4">Homodimer.</text>
</comment>
<dbReference type="Pfam" id="PF17753">
    <property type="entry name" value="Ig_mannosidase"/>
    <property type="match status" value="1"/>
</dbReference>
<comment type="catalytic activity">
    <reaction evidence="1">
        <text>Hydrolysis of terminal, non-reducing beta-D-mannose residues in beta-D-mannosides.</text>
        <dbReference type="EC" id="3.2.1.25"/>
    </reaction>
</comment>
<dbReference type="GO" id="GO:0000272">
    <property type="term" value="P:polysaccharide catabolic process"/>
    <property type="evidence" value="ECO:0007669"/>
    <property type="project" value="UniProtKB-KW"/>
</dbReference>
<dbReference type="Gene3D" id="2.60.40.10">
    <property type="entry name" value="Immunoglobulins"/>
    <property type="match status" value="2"/>
</dbReference>
<keyword evidence="10" id="KW-0326">Glycosidase</keyword>
<keyword evidence="11" id="KW-0624">Polysaccharide degradation</keyword>